<dbReference type="RefSeq" id="WP_002636667.1">
    <property type="nucleotide sequence ID" value="NZ_CP012109.1"/>
</dbReference>
<dbReference type="OrthoDB" id="5957734at2"/>
<name>A0A0H4XBQ6_9BACT</name>
<dbReference type="EMBL" id="CP012109">
    <property type="protein sequence ID" value="AKQ65382.1"/>
    <property type="molecule type" value="Genomic_DNA"/>
</dbReference>
<evidence type="ECO:0000313" key="2">
    <source>
        <dbReference type="Proteomes" id="UP000009026"/>
    </source>
</evidence>
<sequence>MSLNITTQHAVLKKEIDRINADNRVSFSEFQHVRDAADTQIEKLKAPELQAHLKKLQKSVDDAVEALQQVALAAKKAKLDEPTKAALKESTSYQIAYLVMGFKTSVDRL</sequence>
<dbReference type="PATRIC" id="fig|1297742.4.peg.2315"/>
<dbReference type="AlphaFoldDB" id="A0A0H4XBQ6"/>
<protein>
    <submittedName>
        <fullName evidence="1">Uncharacterized protein</fullName>
    </submittedName>
</protein>
<reference evidence="1 2" key="1">
    <citation type="journal article" date="2016" name="PLoS ONE">
        <title>Complete Genome Sequence and Comparative Genomics of a Novel Myxobacterium Myxococcus hansupus.</title>
        <authorList>
            <person name="Sharma G."/>
            <person name="Narwani T."/>
            <person name="Subramanian S."/>
        </authorList>
    </citation>
    <scope>NUCLEOTIDE SEQUENCE [LARGE SCALE GENOMIC DNA]</scope>
    <source>
        <strain evidence="2">mixupus</strain>
    </source>
</reference>
<keyword evidence="2" id="KW-1185">Reference proteome</keyword>
<organism evidence="1 2">
    <name type="scientific">Pseudomyxococcus hansupus</name>
    <dbReference type="NCBI Taxonomy" id="1297742"/>
    <lineage>
        <taxon>Bacteria</taxon>
        <taxon>Pseudomonadati</taxon>
        <taxon>Myxococcota</taxon>
        <taxon>Myxococcia</taxon>
        <taxon>Myxococcales</taxon>
        <taxon>Cystobacterineae</taxon>
        <taxon>Myxococcaceae</taxon>
        <taxon>Pseudomyxococcus</taxon>
    </lineage>
</organism>
<evidence type="ECO:0000313" key="1">
    <source>
        <dbReference type="EMBL" id="AKQ65382.1"/>
    </source>
</evidence>
<proteinExistence type="predicted"/>
<dbReference type="KEGG" id="mym:A176_002294"/>
<accession>A0A0H4XBQ6</accession>
<dbReference type="Proteomes" id="UP000009026">
    <property type="component" value="Chromosome"/>
</dbReference>
<gene>
    <name evidence="1" type="ORF">A176_002294</name>
</gene>